<dbReference type="STRING" id="1121409.SAMN02745124_02171"/>
<dbReference type="SUPFAM" id="SSF55486">
    <property type="entry name" value="Metalloproteases ('zincins'), catalytic domain"/>
    <property type="match status" value="1"/>
</dbReference>
<name>A0A1M5WA48_9BACT</name>
<dbReference type="EMBL" id="FQXS01000011">
    <property type="protein sequence ID" value="SHH84074.1"/>
    <property type="molecule type" value="Genomic_DNA"/>
</dbReference>
<evidence type="ECO:0008006" key="3">
    <source>
        <dbReference type="Google" id="ProtNLM"/>
    </source>
</evidence>
<evidence type="ECO:0000313" key="2">
    <source>
        <dbReference type="Proteomes" id="UP000184139"/>
    </source>
</evidence>
<proteinExistence type="predicted"/>
<sequence>MTERTTRIAPGATSRLCRLLLAGLLCLLLTDSAAAAYHSRYINRLIYNSVEDLHEFNDNLRLTRQLSAMANQKSPATIEEEVLAKLDIVIEKVEVVLDMFPNNLAITVRILKDRATVSSVYRQKYNRRVDYVAYYSLSENTIYFSARDASIRVVAHEIAHAIVDHFFEVRPPYNMHELMAQFAEKHVTD</sequence>
<dbReference type="Proteomes" id="UP000184139">
    <property type="component" value="Unassembled WGS sequence"/>
</dbReference>
<accession>A0A1M5WA48</accession>
<gene>
    <name evidence="1" type="ORF">SAMN02745124_02171</name>
</gene>
<dbReference type="RefSeq" id="WP_073375924.1">
    <property type="nucleotide sequence ID" value="NZ_FQXS01000011.1"/>
</dbReference>
<dbReference type="AlphaFoldDB" id="A0A1M5WA48"/>
<evidence type="ECO:0000313" key="1">
    <source>
        <dbReference type="EMBL" id="SHH84074.1"/>
    </source>
</evidence>
<keyword evidence="2" id="KW-1185">Reference proteome</keyword>
<protein>
    <recommendedName>
        <fullName evidence="3">Peptidase MA superfamily protein</fullName>
    </recommendedName>
</protein>
<organism evidence="1 2">
    <name type="scientific">Desulfofustis glycolicus DSM 9705</name>
    <dbReference type="NCBI Taxonomy" id="1121409"/>
    <lineage>
        <taxon>Bacteria</taxon>
        <taxon>Pseudomonadati</taxon>
        <taxon>Thermodesulfobacteriota</taxon>
        <taxon>Desulfobulbia</taxon>
        <taxon>Desulfobulbales</taxon>
        <taxon>Desulfocapsaceae</taxon>
        <taxon>Desulfofustis</taxon>
    </lineage>
</organism>
<reference evidence="1 2" key="1">
    <citation type="submission" date="2016-11" db="EMBL/GenBank/DDBJ databases">
        <authorList>
            <person name="Jaros S."/>
            <person name="Januszkiewicz K."/>
            <person name="Wedrychowicz H."/>
        </authorList>
    </citation>
    <scope>NUCLEOTIDE SEQUENCE [LARGE SCALE GENOMIC DNA]</scope>
    <source>
        <strain evidence="1 2">DSM 9705</strain>
    </source>
</reference>
<dbReference type="OrthoDB" id="5420771at2"/>